<proteinExistence type="predicted"/>
<feature type="transmembrane region" description="Helical" evidence="1">
    <location>
        <begin position="53"/>
        <end position="73"/>
    </location>
</feature>
<evidence type="ECO:0000313" key="2">
    <source>
        <dbReference type="EMBL" id="MDC0678572.1"/>
    </source>
</evidence>
<gene>
    <name evidence="2" type="ORF">POL72_12580</name>
</gene>
<comment type="caution">
    <text evidence="2">The sequence shown here is derived from an EMBL/GenBank/DDBJ whole genome shotgun (WGS) entry which is preliminary data.</text>
</comment>
<organism evidence="2 3">
    <name type="scientific">Sorangium atrum</name>
    <dbReference type="NCBI Taxonomy" id="2995308"/>
    <lineage>
        <taxon>Bacteria</taxon>
        <taxon>Pseudomonadati</taxon>
        <taxon>Myxococcota</taxon>
        <taxon>Polyangia</taxon>
        <taxon>Polyangiales</taxon>
        <taxon>Polyangiaceae</taxon>
        <taxon>Sorangium</taxon>
    </lineage>
</organism>
<keyword evidence="1" id="KW-0812">Transmembrane</keyword>
<evidence type="ECO:0000256" key="1">
    <source>
        <dbReference type="SAM" id="Phobius"/>
    </source>
</evidence>
<dbReference type="RefSeq" id="WP_272095403.1">
    <property type="nucleotide sequence ID" value="NZ_JAQNDK010000001.1"/>
</dbReference>
<accession>A0ABT5BWN7</accession>
<name>A0ABT5BWN7_9BACT</name>
<keyword evidence="3" id="KW-1185">Reference proteome</keyword>
<dbReference type="Proteomes" id="UP001217485">
    <property type="component" value="Unassembled WGS sequence"/>
</dbReference>
<protein>
    <submittedName>
        <fullName evidence="2">Uncharacterized protein</fullName>
    </submittedName>
</protein>
<evidence type="ECO:0000313" key="3">
    <source>
        <dbReference type="Proteomes" id="UP001217485"/>
    </source>
</evidence>
<dbReference type="EMBL" id="JAQNDK010000001">
    <property type="protein sequence ID" value="MDC0678572.1"/>
    <property type="molecule type" value="Genomic_DNA"/>
</dbReference>
<keyword evidence="1" id="KW-1133">Transmembrane helix</keyword>
<keyword evidence="1" id="KW-0472">Membrane</keyword>
<reference evidence="2 3" key="1">
    <citation type="submission" date="2023-01" db="EMBL/GenBank/DDBJ databases">
        <title>Minimal conservation of predation-associated metabolite biosynthetic gene clusters underscores biosynthetic potential of Myxococcota including descriptions for ten novel species: Archangium lansinium sp. nov., Myxococcus landrumus sp. nov., Nannocystis bai.</title>
        <authorList>
            <person name="Ahearne A."/>
            <person name="Stevens C."/>
            <person name="Dowd S."/>
        </authorList>
    </citation>
    <scope>NUCLEOTIDE SEQUENCE [LARGE SCALE GENOMIC DNA]</scope>
    <source>
        <strain evidence="2 3">WIWO2</strain>
    </source>
</reference>
<sequence length="86" mass="9100">MKPFSGEDPLARGLAELPEVAPLDPARADAVRRLARAALVETERPSPSARLSLAWSAVILPGLLLTSGCVYVWDSVQKIGQIYGGG</sequence>